<dbReference type="PROSITE" id="PS51216">
    <property type="entry name" value="NEBULIN"/>
    <property type="match status" value="4"/>
</dbReference>
<dbReference type="GO" id="GO:0071691">
    <property type="term" value="P:cardiac muscle thin filament assembly"/>
    <property type="evidence" value="ECO:0007669"/>
    <property type="project" value="TreeGrafter"/>
</dbReference>
<dbReference type="Pfam" id="PF00880">
    <property type="entry name" value="Nebulin"/>
    <property type="match status" value="4"/>
</dbReference>
<dbReference type="AlphaFoldDB" id="A0A3B4G9A7"/>
<protein>
    <recommendedName>
        <fullName evidence="4">Nebulette</fullName>
    </recommendedName>
</protein>
<keyword evidence="2" id="KW-0009">Actin-binding</keyword>
<name>A0A3B4G9A7_9CICH</name>
<dbReference type="InterPro" id="IPR055297">
    <property type="entry name" value="NEBU/NEBL"/>
</dbReference>
<dbReference type="InterPro" id="IPR000900">
    <property type="entry name" value="Nebulin_repeat"/>
</dbReference>
<sequence>MSSSLYSQLPQTAETQLAAKMSDMQSEVRFQLLFPRFLLRSWFLLVSELVQDWRSLGLRSFFFPLQCKYKENGIKSLSQNLYSHLPETAETQLARTVSELQSEKLYKEKYNREKGKSSYTNMKTLPEVEHAMEVNKKQSEVNIYLSVTYKSNTKQPVYSDESLLARTDIQHAKEVSKLASQVKYKESFDRQLKGQKPQYNPLDCVSFKQTQAAAALASQVEYKKKYEQTKAHYHTALHTAEQLHHKENAVLHSQVKYREEYEKNKGRSLMEFGDTQTYKVSKEAQKMQSEVKRLCSSDRNRLYFPCFCFFFAPSLQKEYKKDLEQEVKGRGLSGFQLWCSQKEYRKDLEREIVGKGMELSADVLEMQRAKRASQIQSQVCVTGLK</sequence>
<reference evidence="3" key="1">
    <citation type="submission" date="2023-09" db="UniProtKB">
        <authorList>
            <consortium name="Ensembl"/>
        </authorList>
    </citation>
    <scope>IDENTIFICATION</scope>
</reference>
<evidence type="ECO:0000313" key="3">
    <source>
        <dbReference type="Ensembl" id="ENSPNYP00000018228.1"/>
    </source>
</evidence>
<dbReference type="PANTHER" id="PTHR11039">
    <property type="entry name" value="NEBULIN"/>
    <property type="match status" value="1"/>
</dbReference>
<dbReference type="Ensembl" id="ENSPNYT00000018680.1">
    <property type="protein sequence ID" value="ENSPNYP00000018228.1"/>
    <property type="gene ID" value="ENSPNYG00000013738.1"/>
</dbReference>
<dbReference type="GO" id="GO:0030018">
    <property type="term" value="C:Z disc"/>
    <property type="evidence" value="ECO:0007669"/>
    <property type="project" value="InterPro"/>
</dbReference>
<evidence type="ECO:0008006" key="4">
    <source>
        <dbReference type="Google" id="ProtNLM"/>
    </source>
</evidence>
<dbReference type="SMART" id="SM00227">
    <property type="entry name" value="NEBU"/>
    <property type="match status" value="7"/>
</dbReference>
<dbReference type="GO" id="GO:0051015">
    <property type="term" value="F:actin filament binding"/>
    <property type="evidence" value="ECO:0007669"/>
    <property type="project" value="InterPro"/>
</dbReference>
<evidence type="ECO:0000256" key="1">
    <source>
        <dbReference type="ARBA" id="ARBA00022737"/>
    </source>
</evidence>
<organism evidence="3">
    <name type="scientific">Pundamilia nyererei</name>
    <dbReference type="NCBI Taxonomy" id="303518"/>
    <lineage>
        <taxon>Eukaryota</taxon>
        <taxon>Metazoa</taxon>
        <taxon>Chordata</taxon>
        <taxon>Craniata</taxon>
        <taxon>Vertebrata</taxon>
        <taxon>Euteleostomi</taxon>
        <taxon>Actinopterygii</taxon>
        <taxon>Neopterygii</taxon>
        <taxon>Teleostei</taxon>
        <taxon>Neoteleostei</taxon>
        <taxon>Acanthomorphata</taxon>
        <taxon>Ovalentaria</taxon>
        <taxon>Cichlomorphae</taxon>
        <taxon>Cichliformes</taxon>
        <taxon>Cichlidae</taxon>
        <taxon>African cichlids</taxon>
        <taxon>Pseudocrenilabrinae</taxon>
        <taxon>Haplochromini</taxon>
        <taxon>Pundamilia</taxon>
    </lineage>
</organism>
<dbReference type="GeneTree" id="ENSGT00940000156390"/>
<evidence type="ECO:0000256" key="2">
    <source>
        <dbReference type="ARBA" id="ARBA00023203"/>
    </source>
</evidence>
<accession>A0A3B4G9A7</accession>
<proteinExistence type="predicted"/>
<keyword evidence="1" id="KW-0677">Repeat</keyword>
<dbReference type="PANTHER" id="PTHR11039:SF48">
    <property type="entry name" value="NEBULETTE"/>
    <property type="match status" value="1"/>
</dbReference>